<feature type="domain" description="Major facilitator superfamily (MFS) profile" evidence="7">
    <location>
        <begin position="18"/>
        <end position="427"/>
    </location>
</feature>
<feature type="region of interest" description="Disordered" evidence="5">
    <location>
        <begin position="430"/>
        <end position="464"/>
    </location>
</feature>
<evidence type="ECO:0000256" key="3">
    <source>
        <dbReference type="ARBA" id="ARBA00022989"/>
    </source>
</evidence>
<gene>
    <name evidence="8" type="ORF">GCM10017577_13670</name>
</gene>
<dbReference type="EMBL" id="BSFQ01000004">
    <property type="protein sequence ID" value="GLL10227.1"/>
    <property type="molecule type" value="Genomic_DNA"/>
</dbReference>
<dbReference type="InterPro" id="IPR036259">
    <property type="entry name" value="MFS_trans_sf"/>
</dbReference>
<feature type="transmembrane region" description="Helical" evidence="6">
    <location>
        <begin position="372"/>
        <end position="391"/>
    </location>
</feature>
<comment type="caution">
    <text evidence="8">The sequence shown here is derived from an EMBL/GenBank/DDBJ whole genome shotgun (WGS) entry which is preliminary data.</text>
</comment>
<feature type="transmembrane region" description="Helical" evidence="6">
    <location>
        <begin position="245"/>
        <end position="264"/>
    </location>
</feature>
<dbReference type="PANTHER" id="PTHR23508">
    <property type="entry name" value="CARBOXYLIC ACID TRANSPORTER PROTEIN HOMOLOG"/>
    <property type="match status" value="1"/>
</dbReference>
<evidence type="ECO:0000256" key="4">
    <source>
        <dbReference type="ARBA" id="ARBA00023136"/>
    </source>
</evidence>
<feature type="transmembrane region" description="Helical" evidence="6">
    <location>
        <begin position="86"/>
        <end position="105"/>
    </location>
</feature>
<keyword evidence="4 6" id="KW-0472">Membrane</keyword>
<accession>A0A9W6NVB1</accession>
<evidence type="ECO:0000256" key="6">
    <source>
        <dbReference type="SAM" id="Phobius"/>
    </source>
</evidence>
<sequence length="464" mass="47037">MPVSRTAGPTTPRSGLVVVALCFLTIVFDGYDLIVYGSAVPSLLAEPGWDLGPAQAGAIGSYALAGMLIGALGAGAVTDAIGRRRIMLVGITWFSVLMVACAFAPSPGALGLLRFLAGLGLGGVIPSAIALTVEYAPRGRRQLYNALMFAGYSVGGVLAAVLALLLAADHGWRPLLAIGAAPLVVVLPLAWRFLPESVGYLLAKGRDDEAAALAARYGVDLSALREERAAAADTAGPKALFRRGALAATVLFGAASFCGLLLVYGLNTWLPQIMRQAGYPLGSALTFLLVLNVGAVVGAVVASLLADRFGPKPVTVAAFLLATACLVVLSQRVDTGLLLVAVAVAGLGSVGTQILVNGYVAVHHPAAVRATAFGWALGVGRAGAIVGPLFGGWVLASGIGFEWNFYGFAVPALAGALLIALVPRRRGDGPAAVPSGHVTGATTTGTTTTGTTETAGTTKEETTA</sequence>
<evidence type="ECO:0000256" key="2">
    <source>
        <dbReference type="ARBA" id="ARBA00022692"/>
    </source>
</evidence>
<dbReference type="Gene3D" id="1.20.1250.20">
    <property type="entry name" value="MFS general substrate transporter like domains"/>
    <property type="match status" value="1"/>
</dbReference>
<dbReference type="AlphaFoldDB" id="A0A9W6NVB1"/>
<dbReference type="PROSITE" id="PS50850">
    <property type="entry name" value="MFS"/>
    <property type="match status" value="1"/>
</dbReference>
<evidence type="ECO:0000256" key="5">
    <source>
        <dbReference type="SAM" id="MobiDB-lite"/>
    </source>
</evidence>
<dbReference type="PANTHER" id="PTHR23508:SF10">
    <property type="entry name" value="CARBOXYLIC ACID TRANSPORTER PROTEIN HOMOLOG"/>
    <property type="match status" value="1"/>
</dbReference>
<keyword evidence="9" id="KW-1185">Reference proteome</keyword>
<comment type="subcellular location">
    <subcellularLocation>
        <location evidence="1">Cell membrane</location>
        <topology evidence="1">Multi-pass membrane protein</topology>
    </subcellularLocation>
</comment>
<dbReference type="GO" id="GO:0046943">
    <property type="term" value="F:carboxylic acid transmembrane transporter activity"/>
    <property type="evidence" value="ECO:0007669"/>
    <property type="project" value="TreeGrafter"/>
</dbReference>
<dbReference type="InterPro" id="IPR011701">
    <property type="entry name" value="MFS"/>
</dbReference>
<organism evidence="8 9">
    <name type="scientific">Pseudonocardia halophobica</name>
    <dbReference type="NCBI Taxonomy" id="29401"/>
    <lineage>
        <taxon>Bacteria</taxon>
        <taxon>Bacillati</taxon>
        <taxon>Actinomycetota</taxon>
        <taxon>Actinomycetes</taxon>
        <taxon>Pseudonocardiales</taxon>
        <taxon>Pseudonocardiaceae</taxon>
        <taxon>Pseudonocardia</taxon>
    </lineage>
</organism>
<feature type="transmembrane region" description="Helical" evidence="6">
    <location>
        <begin position="313"/>
        <end position="331"/>
    </location>
</feature>
<dbReference type="Proteomes" id="UP001143463">
    <property type="component" value="Unassembled WGS sequence"/>
</dbReference>
<feature type="transmembrane region" description="Helical" evidence="6">
    <location>
        <begin position="143"/>
        <end position="168"/>
    </location>
</feature>
<dbReference type="SUPFAM" id="SSF103473">
    <property type="entry name" value="MFS general substrate transporter"/>
    <property type="match status" value="1"/>
</dbReference>
<dbReference type="CDD" id="cd17365">
    <property type="entry name" value="MFS_PcaK_like"/>
    <property type="match status" value="1"/>
</dbReference>
<name>A0A9W6NVB1_9PSEU</name>
<feature type="compositionally biased region" description="Low complexity" evidence="5">
    <location>
        <begin position="439"/>
        <end position="457"/>
    </location>
</feature>
<feature type="transmembrane region" description="Helical" evidence="6">
    <location>
        <begin position="337"/>
        <end position="360"/>
    </location>
</feature>
<evidence type="ECO:0000256" key="1">
    <source>
        <dbReference type="ARBA" id="ARBA00004651"/>
    </source>
</evidence>
<evidence type="ECO:0000313" key="9">
    <source>
        <dbReference type="Proteomes" id="UP001143463"/>
    </source>
</evidence>
<feature type="transmembrane region" description="Helical" evidence="6">
    <location>
        <begin position="284"/>
        <end position="306"/>
    </location>
</feature>
<dbReference type="PROSITE" id="PS00217">
    <property type="entry name" value="SUGAR_TRANSPORT_2"/>
    <property type="match status" value="1"/>
</dbReference>
<feature type="transmembrane region" description="Helical" evidence="6">
    <location>
        <begin position="111"/>
        <end position="131"/>
    </location>
</feature>
<evidence type="ECO:0000313" key="8">
    <source>
        <dbReference type="EMBL" id="GLL10227.1"/>
    </source>
</evidence>
<proteinExistence type="predicted"/>
<dbReference type="InterPro" id="IPR005829">
    <property type="entry name" value="Sugar_transporter_CS"/>
</dbReference>
<feature type="transmembrane region" description="Helical" evidence="6">
    <location>
        <begin position="403"/>
        <end position="422"/>
    </location>
</feature>
<protein>
    <submittedName>
        <fullName evidence="8">MFS transporter</fullName>
    </submittedName>
</protein>
<feature type="transmembrane region" description="Helical" evidence="6">
    <location>
        <begin position="54"/>
        <end position="74"/>
    </location>
</feature>
<dbReference type="GO" id="GO:0005886">
    <property type="term" value="C:plasma membrane"/>
    <property type="evidence" value="ECO:0007669"/>
    <property type="project" value="UniProtKB-SubCell"/>
</dbReference>
<keyword evidence="3 6" id="KW-1133">Transmembrane helix</keyword>
<feature type="transmembrane region" description="Helical" evidence="6">
    <location>
        <begin position="174"/>
        <end position="194"/>
    </location>
</feature>
<evidence type="ECO:0000259" key="7">
    <source>
        <dbReference type="PROSITE" id="PS50850"/>
    </source>
</evidence>
<keyword evidence="2 6" id="KW-0812">Transmembrane</keyword>
<reference evidence="8" key="2">
    <citation type="submission" date="2023-01" db="EMBL/GenBank/DDBJ databases">
        <authorList>
            <person name="Sun Q."/>
            <person name="Evtushenko L."/>
        </authorList>
    </citation>
    <scope>NUCLEOTIDE SEQUENCE</scope>
    <source>
        <strain evidence="8">VKM Ac-1069</strain>
    </source>
</reference>
<feature type="transmembrane region" description="Helical" evidence="6">
    <location>
        <begin position="15"/>
        <end position="34"/>
    </location>
</feature>
<dbReference type="Pfam" id="PF07690">
    <property type="entry name" value="MFS_1"/>
    <property type="match status" value="1"/>
</dbReference>
<reference evidence="8" key="1">
    <citation type="journal article" date="2014" name="Int. J. Syst. Evol. Microbiol.">
        <title>Complete genome sequence of Corynebacterium casei LMG S-19264T (=DSM 44701T), isolated from a smear-ripened cheese.</title>
        <authorList>
            <consortium name="US DOE Joint Genome Institute (JGI-PGF)"/>
            <person name="Walter F."/>
            <person name="Albersmeier A."/>
            <person name="Kalinowski J."/>
            <person name="Ruckert C."/>
        </authorList>
    </citation>
    <scope>NUCLEOTIDE SEQUENCE</scope>
    <source>
        <strain evidence="8">VKM Ac-1069</strain>
    </source>
</reference>
<dbReference type="InterPro" id="IPR020846">
    <property type="entry name" value="MFS_dom"/>
</dbReference>